<dbReference type="PROSITE" id="PS00518">
    <property type="entry name" value="ZF_RING_1"/>
    <property type="match status" value="1"/>
</dbReference>
<evidence type="ECO:0000256" key="5">
    <source>
        <dbReference type="ARBA" id="ARBA00022771"/>
    </source>
</evidence>
<feature type="compositionally biased region" description="Basic and acidic residues" evidence="10">
    <location>
        <begin position="1073"/>
        <end position="1084"/>
    </location>
</feature>
<gene>
    <name evidence="12" type="ORF">BV898_16310</name>
</gene>
<keyword evidence="8" id="KW-0804">Transcription</keyword>
<dbReference type="EMBL" id="MTYJ01000241">
    <property type="protein sequence ID" value="OWA51848.1"/>
    <property type="molecule type" value="Genomic_DNA"/>
</dbReference>
<evidence type="ECO:0000256" key="9">
    <source>
        <dbReference type="PROSITE-ProRule" id="PRU00175"/>
    </source>
</evidence>
<evidence type="ECO:0000313" key="13">
    <source>
        <dbReference type="Proteomes" id="UP000192578"/>
    </source>
</evidence>
<evidence type="ECO:0000256" key="6">
    <source>
        <dbReference type="ARBA" id="ARBA00022833"/>
    </source>
</evidence>
<evidence type="ECO:0000259" key="11">
    <source>
        <dbReference type="PROSITE" id="PS50089"/>
    </source>
</evidence>
<feature type="domain" description="RING-type" evidence="11">
    <location>
        <begin position="438"/>
        <end position="479"/>
    </location>
</feature>
<dbReference type="Gene3D" id="3.30.40.10">
    <property type="entry name" value="Zinc/RING finger domain, C3HC4 (zinc finger)"/>
    <property type="match status" value="1"/>
</dbReference>
<dbReference type="InterPro" id="IPR017907">
    <property type="entry name" value="Znf_RING_CS"/>
</dbReference>
<proteinExistence type="predicted"/>
<feature type="region of interest" description="Disordered" evidence="10">
    <location>
        <begin position="57"/>
        <end position="76"/>
    </location>
</feature>
<keyword evidence="4" id="KW-0479">Metal-binding</keyword>
<evidence type="ECO:0000256" key="8">
    <source>
        <dbReference type="ARBA" id="ARBA00023163"/>
    </source>
</evidence>
<dbReference type="OrthoDB" id="1925699at2759"/>
<dbReference type="PANTHER" id="PTHR46077">
    <property type="entry name" value="E3 UBIQUITIN-PROTEIN LIGASE TOPORS"/>
    <property type="match status" value="1"/>
</dbReference>
<keyword evidence="5 9" id="KW-0863">Zinc-finger</keyword>
<evidence type="ECO:0000256" key="2">
    <source>
        <dbReference type="ARBA" id="ARBA00012483"/>
    </source>
</evidence>
<evidence type="ECO:0000313" key="12">
    <source>
        <dbReference type="EMBL" id="OWA51848.1"/>
    </source>
</evidence>
<dbReference type="PROSITE" id="PS50089">
    <property type="entry name" value="ZF_RING_2"/>
    <property type="match status" value="1"/>
</dbReference>
<dbReference type="Proteomes" id="UP000192578">
    <property type="component" value="Unassembled WGS sequence"/>
</dbReference>
<name>A0A9X6NFM0_HYPEX</name>
<dbReference type="InterPro" id="IPR001841">
    <property type="entry name" value="Znf_RING"/>
</dbReference>
<dbReference type="InterPro" id="IPR013083">
    <property type="entry name" value="Znf_RING/FYVE/PHD"/>
</dbReference>
<feature type="compositionally biased region" description="Basic residues" evidence="10">
    <location>
        <begin position="1028"/>
        <end position="1037"/>
    </location>
</feature>
<evidence type="ECO:0000256" key="1">
    <source>
        <dbReference type="ARBA" id="ARBA00000900"/>
    </source>
</evidence>
<evidence type="ECO:0000256" key="4">
    <source>
        <dbReference type="ARBA" id="ARBA00022723"/>
    </source>
</evidence>
<keyword evidence="6" id="KW-0862">Zinc</keyword>
<evidence type="ECO:0000256" key="7">
    <source>
        <dbReference type="ARBA" id="ARBA00023015"/>
    </source>
</evidence>
<dbReference type="GO" id="GO:0008270">
    <property type="term" value="F:zinc ion binding"/>
    <property type="evidence" value="ECO:0007669"/>
    <property type="project" value="UniProtKB-KW"/>
</dbReference>
<dbReference type="Pfam" id="PF13639">
    <property type="entry name" value="zf-RING_2"/>
    <property type="match status" value="1"/>
</dbReference>
<organism evidence="12 13">
    <name type="scientific">Hypsibius exemplaris</name>
    <name type="common">Freshwater tardigrade</name>
    <dbReference type="NCBI Taxonomy" id="2072580"/>
    <lineage>
        <taxon>Eukaryota</taxon>
        <taxon>Metazoa</taxon>
        <taxon>Ecdysozoa</taxon>
        <taxon>Tardigrada</taxon>
        <taxon>Eutardigrada</taxon>
        <taxon>Parachela</taxon>
        <taxon>Hypsibioidea</taxon>
        <taxon>Hypsibiidae</taxon>
        <taxon>Hypsibius</taxon>
    </lineage>
</organism>
<feature type="compositionally biased region" description="Basic residues" evidence="10">
    <location>
        <begin position="1097"/>
        <end position="1106"/>
    </location>
</feature>
<feature type="compositionally biased region" description="Basic and acidic residues" evidence="10">
    <location>
        <begin position="1000"/>
        <end position="1027"/>
    </location>
</feature>
<keyword evidence="13" id="KW-1185">Reference proteome</keyword>
<comment type="catalytic activity">
    <reaction evidence="1">
        <text>S-ubiquitinyl-[E2 ubiquitin-conjugating enzyme]-L-cysteine + [acceptor protein]-L-lysine = [E2 ubiquitin-conjugating enzyme]-L-cysteine + N(6)-ubiquitinyl-[acceptor protein]-L-lysine.</text>
        <dbReference type="EC" id="2.3.2.27"/>
    </reaction>
</comment>
<feature type="compositionally biased region" description="Basic residues" evidence="10">
    <location>
        <begin position="1047"/>
        <end position="1072"/>
    </location>
</feature>
<sequence length="1124" mass="125035">MLRHIQNKPVCRQSFRNRQIPMDHADAESTLDSGTSWRNIFENSDSIDLDRMDGISQDFPLRGGGGGESPRYDSPQSPVWMPNGWPAAEGDIHQWEQELAGGNFNGFAPSPSYTTPILATPPRASQHGAEELDHSYAAWPVDDPDPAVAFNTSSMNVDVGEIFIDMAGQESASQASSSDSNHALSIGSEASNFQQDGGSDWGSTAGAASVTSEYQHARLSPEPFVPMVDWLREDDRREARREARERERSRREAIGRASREIEMPSPWIRHMSLRTLSTFRAAAAEDLPPTLPPRPSTPPSRPVRVFNAPPMRLIHASPATTVEAVPSSGRPVPSSSAAASRFSYLSSLRGTSHAPANSAERSSLTRALAFMPFFEGTSGSVTLSAFGAPHQPPLQPKVEELTQMTKNKISPQVRKVMGKLGVEFGDARSSRAMTPDPCSICFELPTIANASLAYPCLHAFCDACISEWVKTKNSCPNCQAACTKILYNLRAELDYDSKEVQNRNTLVHPAAYDGDLLQFFIHMNHRRATTTAAAAGRSSLITAPTHRGNPYLNQTPLRESYQVAALYSRTFPDIPSTADQDRLLPNHLQVSRVSFRRRVYAEQLNGALDARTAPTLCAVATEIGPPITGEQGFQSRLMPWLRREVMSVLGPEATNTGKEMLYQIVLGMFRSSRTATRADFVAQVTGYIAADRVDKFWEQMVLFLQQRFAIGIWDEQMAYFNAQGVRVPEASSLRRLSDRIANMQDHLRSRVQLVDMQFSEDDDDDATVDTAASSTHSFPPNQEPDDSDSSVQFVSHHAPPPVRRGRLPRRPSPPVIVLSSDEEETATPRTVSAQTSPLNSQSSPGATTRRQSSPMFFSYPPAALLRPLPGLTAQAASPGYSDSPVYSPTSPSYELRRDDDEASLEFRSTSSTNAARHERSWSDDDDAMETESSPPSPTDSPVRHRVSDRLDALVRQCSTLQDQLRQSLGGIGSRQEARDRTTTRRGSRERSSLSLATASRLEHRSAVRLRRDSESADRARFMRERERRHASRTRRLRGIAAPAAVERRRRRSASVRRHHHHHHHRRQRSGSRSRREDTTEERTRSSHSSRASGGGEHRRHHHRASQRYRDAAETSKRSRDSRRH</sequence>
<dbReference type="PANTHER" id="PTHR46077:SF1">
    <property type="entry name" value="TOP1 BINDING ARGININE_SERINE RICH PROTEIN, E3 UBIQUITIN LIGASE"/>
    <property type="match status" value="1"/>
</dbReference>
<feature type="region of interest" description="Disordered" evidence="10">
    <location>
        <begin position="760"/>
        <end position="857"/>
    </location>
</feature>
<dbReference type="AlphaFoldDB" id="A0A9X6NFM0"/>
<feature type="compositionally biased region" description="Basic and acidic residues" evidence="10">
    <location>
        <begin position="1107"/>
        <end position="1118"/>
    </location>
</feature>
<keyword evidence="7" id="KW-0805">Transcription regulation</keyword>
<dbReference type="GO" id="GO:0000209">
    <property type="term" value="P:protein polyubiquitination"/>
    <property type="evidence" value="ECO:0007669"/>
    <property type="project" value="TreeGrafter"/>
</dbReference>
<dbReference type="EC" id="2.3.2.27" evidence="2"/>
<protein>
    <recommendedName>
        <fullName evidence="2">RING-type E3 ubiquitin transferase</fullName>
        <ecNumber evidence="2">2.3.2.27</ecNumber>
    </recommendedName>
</protein>
<feature type="region of interest" description="Disordered" evidence="10">
    <location>
        <begin position="874"/>
        <end position="944"/>
    </location>
</feature>
<dbReference type="GO" id="GO:0061630">
    <property type="term" value="F:ubiquitin protein ligase activity"/>
    <property type="evidence" value="ECO:0007669"/>
    <property type="project" value="UniProtKB-EC"/>
</dbReference>
<keyword evidence="3" id="KW-0808">Transferase</keyword>
<feature type="compositionally biased region" description="Polar residues" evidence="10">
    <location>
        <begin position="827"/>
        <end position="855"/>
    </location>
</feature>
<feature type="region of interest" description="Disordered" evidence="10">
    <location>
        <begin position="965"/>
        <end position="1124"/>
    </location>
</feature>
<evidence type="ECO:0000256" key="3">
    <source>
        <dbReference type="ARBA" id="ARBA00022679"/>
    </source>
</evidence>
<dbReference type="GO" id="GO:0006513">
    <property type="term" value="P:protein monoubiquitination"/>
    <property type="evidence" value="ECO:0007669"/>
    <property type="project" value="TreeGrafter"/>
</dbReference>
<accession>A0A9X6NFM0</accession>
<reference evidence="13" key="1">
    <citation type="submission" date="2017-01" db="EMBL/GenBank/DDBJ databases">
        <title>Comparative genomics of anhydrobiosis in the tardigrade Hypsibius dujardini.</title>
        <authorList>
            <person name="Yoshida Y."/>
            <person name="Koutsovoulos G."/>
            <person name="Laetsch D."/>
            <person name="Stevens L."/>
            <person name="Kumar S."/>
            <person name="Horikawa D."/>
            <person name="Ishino K."/>
            <person name="Komine S."/>
            <person name="Tomita M."/>
            <person name="Blaxter M."/>
            <person name="Arakawa K."/>
        </authorList>
    </citation>
    <scope>NUCLEOTIDE SEQUENCE [LARGE SCALE GENOMIC DNA]</scope>
    <source>
        <strain evidence="13">Z151</strain>
    </source>
</reference>
<evidence type="ECO:0000256" key="10">
    <source>
        <dbReference type="SAM" id="MobiDB-lite"/>
    </source>
</evidence>
<dbReference type="SMART" id="SM00184">
    <property type="entry name" value="RING"/>
    <property type="match status" value="1"/>
</dbReference>
<feature type="compositionally biased region" description="Basic and acidic residues" evidence="10">
    <location>
        <begin position="975"/>
        <end position="991"/>
    </location>
</feature>
<dbReference type="SUPFAM" id="SSF57850">
    <property type="entry name" value="RING/U-box"/>
    <property type="match status" value="1"/>
</dbReference>
<comment type="caution">
    <text evidence="12">The sequence shown here is derived from an EMBL/GenBank/DDBJ whole genome shotgun (WGS) entry which is preliminary data.</text>
</comment>